<reference evidence="9 10" key="1">
    <citation type="journal article" date="2016" name="Nat. Commun.">
        <title>Thousands of microbial genomes shed light on interconnected biogeochemical processes in an aquifer system.</title>
        <authorList>
            <person name="Anantharaman K."/>
            <person name="Brown C.T."/>
            <person name="Hug L.A."/>
            <person name="Sharon I."/>
            <person name="Castelle C.J."/>
            <person name="Probst A.J."/>
            <person name="Thomas B.C."/>
            <person name="Singh A."/>
            <person name="Wilkins M.J."/>
            <person name="Karaoz U."/>
            <person name="Brodie E.L."/>
            <person name="Williams K.H."/>
            <person name="Hubbard S.S."/>
            <person name="Banfield J.F."/>
        </authorList>
    </citation>
    <scope>NUCLEOTIDE SEQUENCE [LARGE SCALE GENOMIC DNA]</scope>
</reference>
<feature type="compositionally biased region" description="Basic and acidic residues" evidence="6">
    <location>
        <begin position="196"/>
        <end position="208"/>
    </location>
</feature>
<gene>
    <name evidence="5" type="primary">rplY</name>
    <name evidence="5" type="synonym">ctc</name>
    <name evidence="9" type="ORF">A3G52_03180</name>
</gene>
<dbReference type="Gene3D" id="2.170.120.20">
    <property type="entry name" value="Ribosomal protein L25, beta domain"/>
    <property type="match status" value="1"/>
</dbReference>
<comment type="subunit">
    <text evidence="5">Part of the 50S ribosomal subunit; part of the 5S rRNA/L5/L18/L25 subcomplex. Contacts the 5S rRNA. Binds to the 5S rRNA independently of L5 and L18.</text>
</comment>
<evidence type="ECO:0000313" key="9">
    <source>
        <dbReference type="EMBL" id="OHA42781.1"/>
    </source>
</evidence>
<organism evidence="9 10">
    <name type="scientific">Candidatus Taylorbacteria bacterium RIFCSPLOWO2_12_FULL_43_20</name>
    <dbReference type="NCBI Taxonomy" id="1802332"/>
    <lineage>
        <taxon>Bacteria</taxon>
        <taxon>Candidatus Tayloriibacteriota</taxon>
    </lineage>
</organism>
<dbReference type="SUPFAM" id="SSF50715">
    <property type="entry name" value="Ribosomal protein L25-like"/>
    <property type="match status" value="1"/>
</dbReference>
<dbReference type="EMBL" id="MHSK01000006">
    <property type="protein sequence ID" value="OHA42781.1"/>
    <property type="molecule type" value="Genomic_DNA"/>
</dbReference>
<dbReference type="InterPro" id="IPR020930">
    <property type="entry name" value="Ribosomal_uL5_bac-type"/>
</dbReference>
<dbReference type="GO" id="GO:0006412">
    <property type="term" value="P:translation"/>
    <property type="evidence" value="ECO:0007669"/>
    <property type="project" value="UniProtKB-UniRule"/>
</dbReference>
<feature type="domain" description="Large ribosomal subunit protein bL25 beta" evidence="8">
    <location>
        <begin position="95"/>
        <end position="179"/>
    </location>
</feature>
<keyword evidence="4 5" id="KW-0687">Ribonucleoprotein</keyword>
<dbReference type="InterPro" id="IPR001021">
    <property type="entry name" value="Ribosomal_bL25_long"/>
</dbReference>
<evidence type="ECO:0000313" key="10">
    <source>
        <dbReference type="Proteomes" id="UP000177269"/>
    </source>
</evidence>
<dbReference type="Gene3D" id="2.40.240.10">
    <property type="entry name" value="Ribosomal Protein L25, Chain P"/>
    <property type="match status" value="1"/>
</dbReference>
<evidence type="ECO:0000256" key="1">
    <source>
        <dbReference type="ARBA" id="ARBA00022730"/>
    </source>
</evidence>
<feature type="region of interest" description="Disordered" evidence="6">
    <location>
        <begin position="184"/>
        <end position="221"/>
    </location>
</feature>
<proteinExistence type="inferred from homology"/>
<dbReference type="NCBIfam" id="TIGR00731">
    <property type="entry name" value="bL25_bact_ctc"/>
    <property type="match status" value="1"/>
</dbReference>
<dbReference type="InterPro" id="IPR020057">
    <property type="entry name" value="Ribosomal_bL25_b-dom"/>
</dbReference>
<dbReference type="PANTHER" id="PTHR33284">
    <property type="entry name" value="RIBOSOMAL PROTEIN L25/GLN-TRNA SYNTHETASE, ANTI-CODON-BINDING DOMAIN-CONTAINING PROTEIN"/>
    <property type="match status" value="1"/>
</dbReference>
<keyword evidence="2 5" id="KW-0694">RNA-binding</keyword>
<dbReference type="Pfam" id="PF01386">
    <property type="entry name" value="Ribosomal_L25p"/>
    <property type="match status" value="1"/>
</dbReference>
<name>A0A1G2P5D1_9BACT</name>
<dbReference type="AlphaFoldDB" id="A0A1G2P5D1"/>
<evidence type="ECO:0000259" key="7">
    <source>
        <dbReference type="Pfam" id="PF01386"/>
    </source>
</evidence>
<dbReference type="InterPro" id="IPR011035">
    <property type="entry name" value="Ribosomal_bL25/Gln-tRNA_synth"/>
</dbReference>
<protein>
    <recommendedName>
        <fullName evidence="5">Large ribosomal subunit protein bL25</fullName>
    </recommendedName>
    <alternativeName>
        <fullName evidence="5">General stress protein CTC</fullName>
    </alternativeName>
</protein>
<dbReference type="Proteomes" id="UP000177269">
    <property type="component" value="Unassembled WGS sequence"/>
</dbReference>
<comment type="function">
    <text evidence="5">This is one of the proteins that binds to the 5S RNA in the ribosome where it forms part of the central protuberance.</text>
</comment>
<comment type="caution">
    <text evidence="9">The sequence shown here is derived from an EMBL/GenBank/DDBJ whole genome shotgun (WGS) entry which is preliminary data.</text>
</comment>
<evidence type="ECO:0000256" key="6">
    <source>
        <dbReference type="SAM" id="MobiDB-lite"/>
    </source>
</evidence>
<evidence type="ECO:0000256" key="2">
    <source>
        <dbReference type="ARBA" id="ARBA00022884"/>
    </source>
</evidence>
<feature type="domain" description="Large ribosomal subunit protein bL25 L25" evidence="7">
    <location>
        <begin position="5"/>
        <end position="87"/>
    </location>
</feature>
<dbReference type="InterPro" id="IPR020056">
    <property type="entry name" value="Rbsml_bL25/Gln-tRNA_synth_N"/>
</dbReference>
<dbReference type="GO" id="GO:0003735">
    <property type="term" value="F:structural constituent of ribosome"/>
    <property type="evidence" value="ECO:0007669"/>
    <property type="project" value="InterPro"/>
</dbReference>
<dbReference type="PANTHER" id="PTHR33284:SF1">
    <property type="entry name" value="RIBOSOMAL PROTEIN L25_GLN-TRNA SYNTHETASE, ANTI-CODON-BINDING DOMAIN-CONTAINING PROTEIN"/>
    <property type="match status" value="1"/>
</dbReference>
<dbReference type="HAMAP" id="MF_01334">
    <property type="entry name" value="Ribosomal_bL25_CTC"/>
    <property type="match status" value="1"/>
</dbReference>
<keyword evidence="1 5" id="KW-0699">rRNA-binding</keyword>
<dbReference type="CDD" id="cd00495">
    <property type="entry name" value="Ribosomal_L25_TL5_CTC"/>
    <property type="match status" value="1"/>
</dbReference>
<dbReference type="InterPro" id="IPR029751">
    <property type="entry name" value="Ribosomal_L25_dom"/>
</dbReference>
<evidence type="ECO:0000256" key="3">
    <source>
        <dbReference type="ARBA" id="ARBA00022980"/>
    </source>
</evidence>
<keyword evidence="3 5" id="KW-0689">Ribosomal protein</keyword>
<sequence length="221" mass="24325">MFKLDIKKRGVESSSALRDRGEIPAVYYGRKEKTTPISVSRTEFIKIWKKAGESSIVSLSDGPETHDSLIKDVDVDPVTGVARHADFYVIEKGKKLEVDIPINYLGISPAVKDLGGILIKVMHELKIEAEPKDLPHNIDLDISVLTNFDDQILAKDVKLPQGVELVTGPDEVVALISKPVEEKVEEAPVDLSQIEISEKKGKEEKEGEPGSDAEQVSSDKK</sequence>
<evidence type="ECO:0000259" key="8">
    <source>
        <dbReference type="Pfam" id="PF14693"/>
    </source>
</evidence>
<evidence type="ECO:0000256" key="5">
    <source>
        <dbReference type="HAMAP-Rule" id="MF_01334"/>
    </source>
</evidence>
<accession>A0A1G2P5D1</accession>
<dbReference type="InterPro" id="IPR037121">
    <property type="entry name" value="Ribosomal_bL25_C"/>
</dbReference>
<evidence type="ECO:0000256" key="4">
    <source>
        <dbReference type="ARBA" id="ARBA00023274"/>
    </source>
</evidence>
<dbReference type="GO" id="GO:0022625">
    <property type="term" value="C:cytosolic large ribosomal subunit"/>
    <property type="evidence" value="ECO:0007669"/>
    <property type="project" value="TreeGrafter"/>
</dbReference>
<dbReference type="Pfam" id="PF14693">
    <property type="entry name" value="Ribosomal_TL5_C"/>
    <property type="match status" value="1"/>
</dbReference>
<comment type="similarity">
    <text evidence="5">Belongs to the bacterial ribosomal protein bL25 family. CTC subfamily.</text>
</comment>
<dbReference type="GO" id="GO:0008097">
    <property type="term" value="F:5S rRNA binding"/>
    <property type="evidence" value="ECO:0007669"/>
    <property type="project" value="InterPro"/>
</dbReference>